<comment type="subcellular location">
    <subcellularLocation>
        <location evidence="2 18">Mitochondrion inner membrane</location>
        <topology evidence="2 18">Multi-pass membrane protein</topology>
    </subcellularLocation>
</comment>
<keyword evidence="15 18" id="KW-0496">Mitochondrion</keyword>
<dbReference type="PANTHER" id="PTHR46552">
    <property type="entry name" value="NADH-UBIQUINONE OXIDOREDUCTASE CHAIN 2"/>
    <property type="match status" value="1"/>
</dbReference>
<feature type="transmembrane region" description="Helical" evidence="18">
    <location>
        <begin position="60"/>
        <end position="80"/>
    </location>
</feature>
<dbReference type="EC" id="7.1.1.2" evidence="4 18"/>
<evidence type="ECO:0000256" key="7">
    <source>
        <dbReference type="ARBA" id="ARBA00022660"/>
    </source>
</evidence>
<keyword evidence="12 18" id="KW-1133">Transmembrane helix</keyword>
<dbReference type="AlphaFoldDB" id="A0AAU7BA00"/>
<dbReference type="InterPro" id="IPR003917">
    <property type="entry name" value="NADH_UbQ_OxRdtase_chain2"/>
</dbReference>
<evidence type="ECO:0000256" key="15">
    <source>
        <dbReference type="ARBA" id="ARBA00023128"/>
    </source>
</evidence>
<evidence type="ECO:0000313" key="20">
    <source>
        <dbReference type="EMBL" id="XBC31363.1"/>
    </source>
</evidence>
<feature type="transmembrane region" description="Helical" evidence="18">
    <location>
        <begin position="270"/>
        <end position="291"/>
    </location>
</feature>
<evidence type="ECO:0000259" key="19">
    <source>
        <dbReference type="Pfam" id="PF00361"/>
    </source>
</evidence>
<proteinExistence type="inferred from homology"/>
<feature type="transmembrane region" description="Helical" evidence="18">
    <location>
        <begin position="140"/>
        <end position="163"/>
    </location>
</feature>
<sequence>MNINPSQILFLFTLTSGTFLSISANSWLGAWMGLEINLLSFIPLMSNSNNLLTTEVSLKYFLIQALASTFFLFLITMMHLSFDTTNFSIHKLFPILISFTLMLKMGAAPFHFWFPGVMEGLNWFNCFILLTWQKIAPLMLLSYLIKMSLIIPFIILSSVMIGSIGGLNQTSLKKIMAYSSINHIGWMIAAMITGENLWMIYFSIYSFLTITLTFMFNSFKIFHINQSFSTFNNTNSIKFLLFLNLLSLGGLPPFIGFLPKWMIIQSMVELNHTFTISIMVIMTLITLFYYLRLSFSAFLLSYTEFKWITISIYMNLSFILSLILSTISILGLMLCTILFNTF</sequence>
<dbReference type="PANTHER" id="PTHR46552:SF1">
    <property type="entry name" value="NADH-UBIQUINONE OXIDOREDUCTASE CHAIN 2"/>
    <property type="match status" value="1"/>
</dbReference>
<evidence type="ECO:0000256" key="13">
    <source>
        <dbReference type="ARBA" id="ARBA00023027"/>
    </source>
</evidence>
<evidence type="ECO:0000256" key="16">
    <source>
        <dbReference type="ARBA" id="ARBA00023136"/>
    </source>
</evidence>
<comment type="similarity">
    <text evidence="3 18">Belongs to the complex I subunit 2 family.</text>
</comment>
<feature type="transmembrane region" description="Helical" evidence="18">
    <location>
        <begin position="239"/>
        <end position="258"/>
    </location>
</feature>
<dbReference type="GO" id="GO:0005743">
    <property type="term" value="C:mitochondrial inner membrane"/>
    <property type="evidence" value="ECO:0007669"/>
    <property type="project" value="UniProtKB-SubCell"/>
</dbReference>
<comment type="function">
    <text evidence="18">Core subunit of the mitochondrial membrane respiratory chain NADH dehydrogenase (Complex I) which catalyzes electron transfer from NADH through the respiratory chain, using ubiquinone as an electron acceptor. Essential for the catalytic activity and assembly of complex I.</text>
</comment>
<feature type="transmembrane region" description="Helical" evidence="18">
    <location>
        <begin position="198"/>
        <end position="219"/>
    </location>
</feature>
<dbReference type="EMBL" id="OR551715">
    <property type="protein sequence ID" value="XBC31363.1"/>
    <property type="molecule type" value="Genomic_DNA"/>
</dbReference>
<dbReference type="GO" id="GO:0008137">
    <property type="term" value="F:NADH dehydrogenase (ubiquinone) activity"/>
    <property type="evidence" value="ECO:0007669"/>
    <property type="project" value="UniProtKB-EC"/>
</dbReference>
<evidence type="ECO:0000256" key="8">
    <source>
        <dbReference type="ARBA" id="ARBA00022692"/>
    </source>
</evidence>
<comment type="catalytic activity">
    <reaction evidence="17 18">
        <text>a ubiquinone + NADH + 5 H(+)(in) = a ubiquinol + NAD(+) + 4 H(+)(out)</text>
        <dbReference type="Rhea" id="RHEA:29091"/>
        <dbReference type="Rhea" id="RHEA-COMP:9565"/>
        <dbReference type="Rhea" id="RHEA-COMP:9566"/>
        <dbReference type="ChEBI" id="CHEBI:15378"/>
        <dbReference type="ChEBI" id="CHEBI:16389"/>
        <dbReference type="ChEBI" id="CHEBI:17976"/>
        <dbReference type="ChEBI" id="CHEBI:57540"/>
        <dbReference type="ChEBI" id="CHEBI:57945"/>
        <dbReference type="EC" id="7.1.1.2"/>
    </reaction>
</comment>
<accession>A0AAU7BA00</accession>
<evidence type="ECO:0000256" key="6">
    <source>
        <dbReference type="ARBA" id="ARBA00022448"/>
    </source>
</evidence>
<evidence type="ECO:0000256" key="4">
    <source>
        <dbReference type="ARBA" id="ARBA00012944"/>
    </source>
</evidence>
<feature type="transmembrane region" description="Helical" evidence="18">
    <location>
        <begin position="92"/>
        <end position="114"/>
    </location>
</feature>
<keyword evidence="11 18" id="KW-0249">Electron transport</keyword>
<feature type="domain" description="NADH:quinone oxidoreductase/Mrp antiporter transmembrane" evidence="19">
    <location>
        <begin position="24"/>
        <end position="286"/>
    </location>
</feature>
<reference evidence="20" key="2">
    <citation type="submission" date="2024-06" db="EMBL/GenBank/DDBJ databases">
        <authorList>
            <person name="Dowle E.J."/>
            <person name="Trewick S.A."/>
            <person name="Morgan-Richards M."/>
        </authorList>
    </citation>
    <scope>NUCLEOTIDE SEQUENCE</scope>
    <source>
        <tissue evidence="20">Leg</tissue>
    </source>
</reference>
<gene>
    <name evidence="20" type="primary">ND2</name>
</gene>
<evidence type="ECO:0000256" key="1">
    <source>
        <dbReference type="ARBA" id="ARBA00003257"/>
    </source>
</evidence>
<keyword evidence="6" id="KW-0813">Transport</keyword>
<geneLocation type="mitochondrion" evidence="20"/>
<dbReference type="InterPro" id="IPR001750">
    <property type="entry name" value="ND/Mrp_TM"/>
</dbReference>
<dbReference type="PRINTS" id="PR01436">
    <property type="entry name" value="NADHDHGNASE2"/>
</dbReference>
<dbReference type="GO" id="GO:0006120">
    <property type="term" value="P:mitochondrial electron transport, NADH to ubiquinone"/>
    <property type="evidence" value="ECO:0007669"/>
    <property type="project" value="InterPro"/>
</dbReference>
<feature type="transmembrane region" description="Helical" evidence="18">
    <location>
        <begin position="175"/>
        <end position="192"/>
    </location>
</feature>
<evidence type="ECO:0000256" key="14">
    <source>
        <dbReference type="ARBA" id="ARBA00023075"/>
    </source>
</evidence>
<dbReference type="Pfam" id="PF00361">
    <property type="entry name" value="Proton_antipo_M"/>
    <property type="match status" value="1"/>
</dbReference>
<keyword evidence="14 18" id="KW-0830">Ubiquinone</keyword>
<evidence type="ECO:0000256" key="18">
    <source>
        <dbReference type="RuleBase" id="RU003403"/>
    </source>
</evidence>
<dbReference type="InterPro" id="IPR050175">
    <property type="entry name" value="Complex_I_Subunit_2"/>
</dbReference>
<evidence type="ECO:0000256" key="11">
    <source>
        <dbReference type="ARBA" id="ARBA00022982"/>
    </source>
</evidence>
<protein>
    <recommendedName>
        <fullName evidence="5 18">NADH-ubiquinone oxidoreductase chain 2</fullName>
        <ecNumber evidence="4 18">7.1.1.2</ecNumber>
    </recommendedName>
</protein>
<keyword evidence="16 18" id="KW-0472">Membrane</keyword>
<keyword evidence="7 18" id="KW-0679">Respiratory chain</keyword>
<evidence type="ECO:0000256" key="3">
    <source>
        <dbReference type="ARBA" id="ARBA00007012"/>
    </source>
</evidence>
<evidence type="ECO:0000256" key="5">
    <source>
        <dbReference type="ARBA" id="ARBA00021008"/>
    </source>
</evidence>
<comment type="function">
    <text evidence="1">Core subunit of the mitochondrial membrane respiratory chain NADH dehydrogenase (Complex I) that is believed to belong to the minimal assembly required for catalysis. Complex I functions in the transfer of electrons from NADH to the respiratory chain. The immediate electron acceptor for the enzyme is believed to be ubiquinone.</text>
</comment>
<keyword evidence="8 18" id="KW-0812">Transmembrane</keyword>
<evidence type="ECO:0000256" key="10">
    <source>
        <dbReference type="ARBA" id="ARBA00022967"/>
    </source>
</evidence>
<keyword evidence="9 18" id="KW-0999">Mitochondrion inner membrane</keyword>
<evidence type="ECO:0000256" key="9">
    <source>
        <dbReference type="ARBA" id="ARBA00022792"/>
    </source>
</evidence>
<name>A0AAU7BA00_9ORTH</name>
<reference evidence="20" key="1">
    <citation type="journal article" date="2024" name="Roy. Soc. Open Sci.">
        <title>Fossil-calibrated phylogenies of Southern cave weta show dispersal and extinction confound biogeographic signal.</title>
        <authorList>
            <person name="Dowle E.J."/>
            <person name="Trewick S.A."/>
            <person name="Morgan-Richards M."/>
        </authorList>
    </citation>
    <scope>NUCLEOTIDE SEQUENCE</scope>
    <source>
        <tissue evidence="20">Leg</tissue>
    </source>
</reference>
<feature type="transmembrane region" description="Helical" evidence="18">
    <location>
        <begin position="312"/>
        <end position="339"/>
    </location>
</feature>
<keyword evidence="10 18" id="KW-1278">Translocase</keyword>
<evidence type="ECO:0000256" key="12">
    <source>
        <dbReference type="ARBA" id="ARBA00022989"/>
    </source>
</evidence>
<keyword evidence="13 18" id="KW-0520">NAD</keyword>
<evidence type="ECO:0000256" key="2">
    <source>
        <dbReference type="ARBA" id="ARBA00004448"/>
    </source>
</evidence>
<evidence type="ECO:0000256" key="17">
    <source>
        <dbReference type="ARBA" id="ARBA00049551"/>
    </source>
</evidence>
<organism evidence="20">
    <name type="scientific">Micropathus cavernicola</name>
    <dbReference type="NCBI Taxonomy" id="3073456"/>
    <lineage>
        <taxon>Eukaryota</taxon>
        <taxon>Metazoa</taxon>
        <taxon>Ecdysozoa</taxon>
        <taxon>Arthropoda</taxon>
        <taxon>Hexapoda</taxon>
        <taxon>Insecta</taxon>
        <taxon>Pterygota</taxon>
        <taxon>Neoptera</taxon>
        <taxon>Polyneoptera</taxon>
        <taxon>Orthoptera</taxon>
        <taxon>Ensifera</taxon>
        <taxon>Tettigoniidea</taxon>
        <taxon>Rhaphidophoroidea</taxon>
        <taxon>Rhaphidophoridae</taxon>
        <taxon>Macropathinae</taxon>
        <taxon>Micropathus</taxon>
    </lineage>
</organism>